<evidence type="ECO:0000313" key="6">
    <source>
        <dbReference type="Proteomes" id="UP000694395"/>
    </source>
</evidence>
<organism evidence="5 6">
    <name type="scientific">Oncorhynchus mykiss</name>
    <name type="common">Rainbow trout</name>
    <name type="synonym">Salmo gairdneri</name>
    <dbReference type="NCBI Taxonomy" id="8022"/>
    <lineage>
        <taxon>Eukaryota</taxon>
        <taxon>Metazoa</taxon>
        <taxon>Chordata</taxon>
        <taxon>Craniata</taxon>
        <taxon>Vertebrata</taxon>
        <taxon>Euteleostomi</taxon>
        <taxon>Actinopterygii</taxon>
        <taxon>Neopterygii</taxon>
        <taxon>Teleostei</taxon>
        <taxon>Protacanthopterygii</taxon>
        <taxon>Salmoniformes</taxon>
        <taxon>Salmonidae</taxon>
        <taxon>Salmoninae</taxon>
        <taxon>Oncorhynchus</taxon>
    </lineage>
</organism>
<dbReference type="Pfam" id="PF23667">
    <property type="entry name" value="CUB_CDCP1_1"/>
    <property type="match status" value="2"/>
</dbReference>
<dbReference type="Pfam" id="PF23668">
    <property type="entry name" value="CUB_CDCP1_2"/>
    <property type="match status" value="3"/>
</dbReference>
<reference evidence="5" key="2">
    <citation type="submission" date="2025-08" db="UniProtKB">
        <authorList>
            <consortium name="Ensembl"/>
        </authorList>
    </citation>
    <scope>IDENTIFICATION</scope>
</reference>
<gene>
    <name evidence="5" type="primary">cdcp1b</name>
</gene>
<dbReference type="InterPro" id="IPR056269">
    <property type="entry name" value="CUB_CDCP1_2nd_5th"/>
</dbReference>
<evidence type="ECO:0008006" key="7">
    <source>
        <dbReference type="Google" id="ProtNLM"/>
    </source>
</evidence>
<evidence type="ECO:0000256" key="1">
    <source>
        <dbReference type="SAM" id="Phobius"/>
    </source>
</evidence>
<feature type="domain" description="CDCP1 first CUB" evidence="3">
    <location>
        <begin position="64"/>
        <end position="140"/>
    </location>
</feature>
<dbReference type="InterPro" id="IPR056268">
    <property type="entry name" value="CUB_CDCP1_1st"/>
</dbReference>
<keyword evidence="6" id="KW-1185">Reference proteome</keyword>
<keyword evidence="1" id="KW-1133">Transmembrane helix</keyword>
<evidence type="ECO:0000259" key="4">
    <source>
        <dbReference type="Pfam" id="PF23668"/>
    </source>
</evidence>
<dbReference type="GeneID" id="110496038"/>
<evidence type="ECO:0000259" key="3">
    <source>
        <dbReference type="Pfam" id="PF23667"/>
    </source>
</evidence>
<reference evidence="5" key="3">
    <citation type="submission" date="2025-09" db="UniProtKB">
        <authorList>
            <consortium name="Ensembl"/>
        </authorList>
    </citation>
    <scope>IDENTIFICATION</scope>
</reference>
<accession>A0A8C7RLJ1</accession>
<dbReference type="AlphaFoldDB" id="A0A8C7RLJ1"/>
<dbReference type="PANTHER" id="PTHR14477">
    <property type="entry name" value="CUB DOMAIN-CONTAINING PROTEIN 1"/>
    <property type="match status" value="1"/>
</dbReference>
<feature type="domain" description="CDCP1 second and fifth CUB" evidence="4">
    <location>
        <begin position="649"/>
        <end position="734"/>
    </location>
</feature>
<dbReference type="InterPro" id="IPR056266">
    <property type="entry name" value="CDCP1_CUB_3rd_6th"/>
</dbReference>
<name>A0A8C7RLJ1_ONCMY</name>
<proteinExistence type="predicted"/>
<feature type="domain" description="CDCP1 second and fifth CUB" evidence="4">
    <location>
        <begin position="336"/>
        <end position="442"/>
    </location>
</feature>
<feature type="domain" description="CDCP1 third and sixth CUB" evidence="2">
    <location>
        <begin position="753"/>
        <end position="866"/>
    </location>
</feature>
<feature type="domain" description="CDCP1 third and sixth CUB" evidence="2">
    <location>
        <begin position="452"/>
        <end position="554"/>
    </location>
</feature>
<keyword evidence="1" id="KW-0812">Transmembrane</keyword>
<dbReference type="OrthoDB" id="8960034at2759"/>
<dbReference type="PANTHER" id="PTHR14477:SF1">
    <property type="entry name" value="CUB DOMAIN-CONTAINING PROTEIN 1"/>
    <property type="match status" value="1"/>
</dbReference>
<dbReference type="Pfam" id="PF23665">
    <property type="entry name" value="CDCP1_CUB_6"/>
    <property type="match status" value="2"/>
</dbReference>
<dbReference type="KEGG" id="omy:110496038"/>
<evidence type="ECO:0000313" key="5">
    <source>
        <dbReference type="Ensembl" id="ENSOMYP00000055328.2"/>
    </source>
</evidence>
<feature type="transmembrane region" description="Helical" evidence="1">
    <location>
        <begin position="879"/>
        <end position="901"/>
    </location>
</feature>
<sequence>MLRFVQETSLSTAKILPSSFDRPIYVSLHVALSETGDMRLTTICAGVLLGIVILLRLDLSECLHMNVHPDKDAAVTVSSSLFLPLEQCSVCTVRGGENDTQTACHSSLALVPDENITLLFNCTELPQRAFAIQIHRKIDCTKDSCSPATGAAQPSLFPEFIRTLVWHLNVPEMTVLSLDFPSDRLKEMTEAEICQDGYQYAVTRTSTEGEVKTQTYCRNGLVAHLDILSNATVSLQVQNGGEVNSSIFTATAKPMKKQSRMMSVTPEPDTIVTISRDTKAKECSVCVGEGPTCNSKELVLKDAHNISVTFTCPQPQNLFSVQINRDIDCTEIACSGNIVQAESSLFPDFNRTFTWDLKVPPGLSFQLDFPSPGMRQIPPSESCPDEHTYTIITYQRTGPATIGMFCPDGTITTVQVLYKGRVSLQVPGDRKLEPLDFKVTVGPEIKMLAVVKVNLPRGVSDTNFLSANYPRGFSDNDLMRWDFMVPGMHNYTVNFLNYTAPLCRKKKVMVIYDKEGEVGIQKTLVDPQPTHRQGSFTMTMFNCETDKTKQGLSLHFRLSVMRSGHPVLCTVNLSEEEGPFLHIEKMGSDSHCEMRKDSVVQEKITVPSGTKASLSFLDCPSEDLRLTATKTIGCQSLDSCSVSGTLLTVPKIPMCLPTLLQSFTWHLNIPVYGTVDLLSPTGNLRQSLPGQECNGSVSLHIAEGDGSSIGYFCSEGIIRKVQVHSNVSVTATAKDLSLNQGPFLNVSFSDEISESIIYTVQPRMGSPALLATPNWPNGMKPYSTVSWIVNLPGHLQANLLFTNISQPKCGQGHTCIKVQTLDSPEELLSQREDEAAEDKLMVPESFYLNMSNCLPEDRHFSVLSKVTLQNTSMLLQSSILWAVGAVLLLMLLVLTVVCLVIRKKKRTMVNEASIFVRKGNIFIPGDGMFPKTRSDNESHVYASIEDTMVYGHLLREPSYVGTIQAHFQGQPVDTYRTFMPLQDGVPEITETAADHEPELVPEKDMHRPFLDPSESFMPSRPRTPINRHNSMGFMDRRMVDNELCTFKSTGDINTIRLSGADQILEPEIFIGSDGEESI</sequence>
<feature type="domain" description="CDCP1 second and fifth CUB" evidence="4">
    <location>
        <begin position="147"/>
        <end position="252"/>
    </location>
</feature>
<dbReference type="InterPro" id="IPR038811">
    <property type="entry name" value="CDCP1"/>
</dbReference>
<dbReference type="RefSeq" id="XP_021427349.2">
    <property type="nucleotide sequence ID" value="XM_021571674.2"/>
</dbReference>
<reference evidence="5" key="1">
    <citation type="submission" date="2020-07" db="EMBL/GenBank/DDBJ databases">
        <title>A long reads based de novo assembly of the rainbow trout Arlee double haploid line genome.</title>
        <authorList>
            <person name="Gao G."/>
            <person name="Palti Y."/>
        </authorList>
    </citation>
    <scope>NUCLEOTIDE SEQUENCE [LARGE SCALE GENOMIC DNA]</scope>
</reference>
<dbReference type="CTD" id="560859"/>
<feature type="domain" description="CDCP1 first CUB" evidence="3">
    <location>
        <begin position="260"/>
        <end position="329"/>
    </location>
</feature>
<protein>
    <recommendedName>
        <fullName evidence="7">CUB domain-containing protein</fullName>
    </recommendedName>
</protein>
<dbReference type="GeneTree" id="ENSGT00390000010209"/>
<dbReference type="Ensembl" id="ENSOMYT00000060235.2">
    <property type="protein sequence ID" value="ENSOMYP00000055328.2"/>
    <property type="gene ID" value="ENSOMYG00000025494.2"/>
</dbReference>
<keyword evidence="1" id="KW-0472">Membrane</keyword>
<dbReference type="Proteomes" id="UP000694395">
    <property type="component" value="Chromosome 18"/>
</dbReference>
<evidence type="ECO:0000259" key="2">
    <source>
        <dbReference type="Pfam" id="PF23665"/>
    </source>
</evidence>